<keyword evidence="7 11" id="KW-0408">Iron</keyword>
<dbReference type="InterPro" id="IPR005131">
    <property type="entry name" value="Ser_deHydtase_bsu"/>
</dbReference>
<dbReference type="GeneID" id="90531125"/>
<evidence type="ECO:0000256" key="3">
    <source>
        <dbReference type="ARBA" id="ARBA00008636"/>
    </source>
</evidence>
<dbReference type="EC" id="4.3.1.17" evidence="11"/>
<accession>A0ABT1S2N3</accession>
<evidence type="ECO:0000313" key="14">
    <source>
        <dbReference type="EMBL" id="MCQ4841202.1"/>
    </source>
</evidence>
<comment type="cofactor">
    <cofactor evidence="1 11">
        <name>[4Fe-4S] cluster</name>
        <dbReference type="ChEBI" id="CHEBI:49883"/>
    </cofactor>
</comment>
<proteinExistence type="inferred from homology"/>
<dbReference type="GO" id="GO:0003941">
    <property type="term" value="F:L-serine ammonia-lyase activity"/>
    <property type="evidence" value="ECO:0007669"/>
    <property type="project" value="UniProtKB-EC"/>
</dbReference>
<evidence type="ECO:0000256" key="9">
    <source>
        <dbReference type="ARBA" id="ARBA00023239"/>
    </source>
</evidence>
<dbReference type="InterPro" id="IPR005130">
    <property type="entry name" value="Ser_deHydtase-like_asu"/>
</dbReference>
<evidence type="ECO:0000259" key="12">
    <source>
        <dbReference type="Pfam" id="PF03313"/>
    </source>
</evidence>
<dbReference type="NCBIfam" id="TIGR00720">
    <property type="entry name" value="sda_mono"/>
    <property type="match status" value="1"/>
</dbReference>
<dbReference type="PANTHER" id="PTHR30182">
    <property type="entry name" value="L-SERINE DEHYDRATASE"/>
    <property type="match status" value="1"/>
</dbReference>
<evidence type="ECO:0000256" key="4">
    <source>
        <dbReference type="ARBA" id="ARBA00022432"/>
    </source>
</evidence>
<dbReference type="Pfam" id="PF03313">
    <property type="entry name" value="SDH_alpha"/>
    <property type="match status" value="1"/>
</dbReference>
<evidence type="ECO:0000256" key="6">
    <source>
        <dbReference type="ARBA" id="ARBA00022723"/>
    </source>
</evidence>
<dbReference type="Pfam" id="PF03315">
    <property type="entry name" value="SDH_beta"/>
    <property type="match status" value="1"/>
</dbReference>
<comment type="caution">
    <text evidence="14">The sequence shown here is derived from an EMBL/GenBank/DDBJ whole genome shotgun (WGS) entry which is preliminary data.</text>
</comment>
<protein>
    <recommendedName>
        <fullName evidence="11">L-serine dehydratase</fullName>
        <ecNumber evidence="11">4.3.1.17</ecNumber>
    </recommendedName>
</protein>
<gene>
    <name evidence="14" type="ORF">NE695_14905</name>
</gene>
<keyword evidence="15" id="KW-1185">Reference proteome</keyword>
<dbReference type="Proteomes" id="UP001524473">
    <property type="component" value="Unassembled WGS sequence"/>
</dbReference>
<dbReference type="InterPro" id="IPR004644">
    <property type="entry name" value="Fe-S_L-Ser_mono"/>
</dbReference>
<evidence type="ECO:0000256" key="1">
    <source>
        <dbReference type="ARBA" id="ARBA00001966"/>
    </source>
</evidence>
<evidence type="ECO:0000256" key="2">
    <source>
        <dbReference type="ARBA" id="ARBA00004742"/>
    </source>
</evidence>
<keyword evidence="6 11" id="KW-0479">Metal-binding</keyword>
<evidence type="ECO:0000256" key="8">
    <source>
        <dbReference type="ARBA" id="ARBA00023014"/>
    </source>
</evidence>
<evidence type="ECO:0000259" key="13">
    <source>
        <dbReference type="Pfam" id="PF03315"/>
    </source>
</evidence>
<comment type="catalytic activity">
    <reaction evidence="10 11">
        <text>L-serine = pyruvate + NH4(+)</text>
        <dbReference type="Rhea" id="RHEA:19169"/>
        <dbReference type="ChEBI" id="CHEBI:15361"/>
        <dbReference type="ChEBI" id="CHEBI:28938"/>
        <dbReference type="ChEBI" id="CHEBI:33384"/>
        <dbReference type="EC" id="4.3.1.17"/>
    </reaction>
</comment>
<dbReference type="Gene3D" id="3.30.1330.90">
    <property type="entry name" value="D-3-phosphoglycerate dehydrogenase, domain 3"/>
    <property type="match status" value="1"/>
</dbReference>
<reference evidence="14 15" key="1">
    <citation type="submission" date="2022-06" db="EMBL/GenBank/DDBJ databases">
        <title>Isolation of gut microbiota from human fecal samples.</title>
        <authorList>
            <person name="Pamer E.G."/>
            <person name="Barat B."/>
            <person name="Waligurski E."/>
            <person name="Medina S."/>
            <person name="Paddock L."/>
            <person name="Mostad J."/>
        </authorList>
    </citation>
    <scope>NUCLEOTIDE SEQUENCE [LARGE SCALE GENOMIC DNA]</scope>
    <source>
        <strain evidence="14 15">DFI.9.73</strain>
    </source>
</reference>
<dbReference type="InterPro" id="IPR051318">
    <property type="entry name" value="Fe-S_L-Ser"/>
</dbReference>
<feature type="domain" description="Serine dehydratase-like alpha subunit" evidence="12">
    <location>
        <begin position="153"/>
        <end position="394"/>
    </location>
</feature>
<keyword evidence="4 11" id="KW-0312">Gluconeogenesis</keyword>
<evidence type="ECO:0000313" key="15">
    <source>
        <dbReference type="Proteomes" id="UP001524473"/>
    </source>
</evidence>
<keyword evidence="5 11" id="KW-0004">4Fe-4S</keyword>
<organism evidence="14 15">
    <name type="scientific">Neglectibacter timonensis</name>
    <dbReference type="NCBI Taxonomy" id="1776382"/>
    <lineage>
        <taxon>Bacteria</taxon>
        <taxon>Bacillati</taxon>
        <taxon>Bacillota</taxon>
        <taxon>Clostridia</taxon>
        <taxon>Eubacteriales</taxon>
        <taxon>Oscillospiraceae</taxon>
        <taxon>Neglectibacter</taxon>
    </lineage>
</organism>
<evidence type="ECO:0000256" key="7">
    <source>
        <dbReference type="ARBA" id="ARBA00023004"/>
    </source>
</evidence>
<evidence type="ECO:0000256" key="11">
    <source>
        <dbReference type="RuleBase" id="RU366059"/>
    </source>
</evidence>
<dbReference type="PANTHER" id="PTHR30182:SF1">
    <property type="entry name" value="L-SERINE DEHYDRATASE 1"/>
    <property type="match status" value="1"/>
</dbReference>
<comment type="pathway">
    <text evidence="2">Carbohydrate biosynthesis; gluconeogenesis.</text>
</comment>
<dbReference type="RefSeq" id="WP_074039101.1">
    <property type="nucleotide sequence ID" value="NZ_CABKVV010000009.1"/>
</dbReference>
<dbReference type="EMBL" id="JANFZH010000040">
    <property type="protein sequence ID" value="MCQ4841202.1"/>
    <property type="molecule type" value="Genomic_DNA"/>
</dbReference>
<evidence type="ECO:0000256" key="5">
    <source>
        <dbReference type="ARBA" id="ARBA00022485"/>
    </source>
</evidence>
<dbReference type="InterPro" id="IPR029009">
    <property type="entry name" value="ASB_dom_sf"/>
</dbReference>
<keyword evidence="8 11" id="KW-0411">Iron-sulfur</keyword>
<sequence>MESLRELYRIGRGPSSSHTMGPASAAARFREAFPQADSFQVTLYGSLAKTGRGHLTDVAVKDALAPYNTCVVFHTEAAELRHPNTMDLEAFRGGERLGGWRVYSVGGGKIEIEGQPSTAPQDVYSLSTFSQIRAYCEERDLRLWQFVEESEGPEIWNYLMDVWKQMKAAVYAGLHTEGVLRGGLSVQRKAKYLIRQRHIDESAETRENRIVCAYAFAVSEENAGGGVIVTAPTCGASGVVPAVMVYKQEQQGFSDTEMVRGLAAAGIIGNLIKTNASISGAECGCQAEIGSACSMAAAGLAELFGMDLDQIEYAAEVAMEHHLGLTCDPIGGLVQIPCIERNAVAAMRAINALSLANFLTHTRKISFDMVVKTMYETGRDLFSKYRETSEGGLAKMYAE</sequence>
<keyword evidence="9 11" id="KW-0456">Lyase</keyword>
<comment type="similarity">
    <text evidence="3 11">Belongs to the iron-sulfur dependent L-serine dehydratase family.</text>
</comment>
<feature type="domain" description="Serine dehydratase beta chain" evidence="13">
    <location>
        <begin position="3"/>
        <end position="61"/>
    </location>
</feature>
<name>A0ABT1S2N3_9FIRM</name>
<evidence type="ECO:0000256" key="10">
    <source>
        <dbReference type="ARBA" id="ARBA00049406"/>
    </source>
</evidence>
<dbReference type="SUPFAM" id="SSF143548">
    <property type="entry name" value="Serine metabolism enzymes domain"/>
    <property type="match status" value="1"/>
</dbReference>